<sequence>MYCWSSTIVVSLLLHLLGIMLMLTEGSDEEYRLLQDLRKNYDPQERPIRDHHDPIVVNLRVILQQLVDVDEKNQMITLMIWLQQTWTDYKMKWDPEEYGGITNVRFPSAAGGLWKPDVLLFNSADDKFDASYPVNIVVKHTGDILFAPPGIVKSSCEIDITWFPFDEQICSLKVRDRREYHVLRSWKSNIIIDK</sequence>
<dbReference type="GO" id="GO:0022848">
    <property type="term" value="F:acetylcholine-gated monoatomic cation-selective channel activity"/>
    <property type="evidence" value="ECO:0007669"/>
    <property type="project" value="InterPro"/>
</dbReference>
<evidence type="ECO:0000256" key="7">
    <source>
        <dbReference type="ARBA" id="ARBA00023170"/>
    </source>
</evidence>
<feature type="signal peptide" evidence="12">
    <location>
        <begin position="1"/>
        <end position="26"/>
    </location>
</feature>
<dbReference type="PRINTS" id="PR00254">
    <property type="entry name" value="NICOTINICR"/>
</dbReference>
<feature type="chain" id="PRO_5043073110" evidence="12">
    <location>
        <begin position="27"/>
        <end position="194"/>
    </location>
</feature>
<dbReference type="Proteomes" id="UP000267096">
    <property type="component" value="Unassembled WGS sequence"/>
</dbReference>
<dbReference type="InterPro" id="IPR006201">
    <property type="entry name" value="Neur_channel"/>
</dbReference>
<dbReference type="GO" id="GO:0004888">
    <property type="term" value="F:transmembrane signaling receptor activity"/>
    <property type="evidence" value="ECO:0007669"/>
    <property type="project" value="InterPro"/>
</dbReference>
<keyword evidence="10 12" id="KW-0407">Ion channel</keyword>
<dbReference type="PRINTS" id="PR00252">
    <property type="entry name" value="NRIONCHANNEL"/>
</dbReference>
<dbReference type="AlphaFoldDB" id="A0A0M3IZP6"/>
<reference evidence="14 15" key="2">
    <citation type="submission" date="2018-11" db="EMBL/GenBank/DDBJ databases">
        <authorList>
            <consortium name="Pathogen Informatics"/>
        </authorList>
    </citation>
    <scope>NUCLEOTIDE SEQUENCE [LARGE SCALE GENOMIC DNA]</scope>
</reference>
<dbReference type="CDD" id="cd18997">
    <property type="entry name" value="LGIC_ECD_nAChR"/>
    <property type="match status" value="1"/>
</dbReference>
<reference evidence="16" key="1">
    <citation type="submission" date="2017-02" db="UniProtKB">
        <authorList>
            <consortium name="WormBaseParasite"/>
        </authorList>
    </citation>
    <scope>IDENTIFICATION</scope>
</reference>
<evidence type="ECO:0000256" key="6">
    <source>
        <dbReference type="ARBA" id="ARBA00023136"/>
    </source>
</evidence>
<keyword evidence="15" id="KW-1185">Reference proteome</keyword>
<keyword evidence="5 12" id="KW-0406">Ion transport</keyword>
<evidence type="ECO:0000256" key="5">
    <source>
        <dbReference type="ARBA" id="ARBA00023065"/>
    </source>
</evidence>
<organism evidence="16">
    <name type="scientific">Anisakis simplex</name>
    <name type="common">Herring worm</name>
    <dbReference type="NCBI Taxonomy" id="6269"/>
    <lineage>
        <taxon>Eukaryota</taxon>
        <taxon>Metazoa</taxon>
        <taxon>Ecdysozoa</taxon>
        <taxon>Nematoda</taxon>
        <taxon>Chromadorea</taxon>
        <taxon>Rhabditida</taxon>
        <taxon>Spirurina</taxon>
        <taxon>Ascaridomorpha</taxon>
        <taxon>Ascaridoidea</taxon>
        <taxon>Anisakidae</taxon>
        <taxon>Anisakis</taxon>
        <taxon>Anisakis simplex complex</taxon>
    </lineage>
</organism>
<dbReference type="InterPro" id="IPR036734">
    <property type="entry name" value="Neur_chan_lig-bd_sf"/>
</dbReference>
<dbReference type="EMBL" id="UYRR01000465">
    <property type="protein sequence ID" value="VDK17919.1"/>
    <property type="molecule type" value="Genomic_DNA"/>
</dbReference>
<keyword evidence="8" id="KW-0628">Postsynaptic cell membrane</keyword>
<accession>A0A0M3IZP6</accession>
<dbReference type="FunFam" id="2.70.170.10:FF:000028">
    <property type="entry name" value="AcetylCholine Receptor"/>
    <property type="match status" value="1"/>
</dbReference>
<comment type="subcellular location">
    <subcellularLocation>
        <location evidence="11">Postsynaptic cell membrane</location>
        <topology evidence="11">Multi-pass membrane protein</topology>
    </subcellularLocation>
</comment>
<feature type="domain" description="Neurotransmitter-gated ion-channel ligand-binding" evidence="13">
    <location>
        <begin position="30"/>
        <end position="174"/>
    </location>
</feature>
<dbReference type="PANTHER" id="PTHR18945">
    <property type="entry name" value="NEUROTRANSMITTER GATED ION CHANNEL"/>
    <property type="match status" value="1"/>
</dbReference>
<evidence type="ECO:0000313" key="14">
    <source>
        <dbReference type="EMBL" id="VDK17919.1"/>
    </source>
</evidence>
<keyword evidence="6" id="KW-0472">Membrane</keyword>
<keyword evidence="1 12" id="KW-0813">Transport</keyword>
<keyword evidence="4" id="KW-0770">Synapse</keyword>
<evidence type="ECO:0000256" key="9">
    <source>
        <dbReference type="ARBA" id="ARBA00023286"/>
    </source>
</evidence>
<evidence type="ECO:0000256" key="4">
    <source>
        <dbReference type="ARBA" id="ARBA00023018"/>
    </source>
</evidence>
<dbReference type="Pfam" id="PF02931">
    <property type="entry name" value="Neur_chan_LBD"/>
    <property type="match status" value="1"/>
</dbReference>
<keyword evidence="12" id="KW-0732">Signal</keyword>
<dbReference type="InterPro" id="IPR018000">
    <property type="entry name" value="Neurotransmitter_ion_chnl_CS"/>
</dbReference>
<dbReference type="PROSITE" id="PS00236">
    <property type="entry name" value="NEUROTR_ION_CHANNEL"/>
    <property type="match status" value="1"/>
</dbReference>
<evidence type="ECO:0000256" key="11">
    <source>
        <dbReference type="ARBA" id="ARBA00034104"/>
    </source>
</evidence>
<evidence type="ECO:0000256" key="8">
    <source>
        <dbReference type="ARBA" id="ARBA00023257"/>
    </source>
</evidence>
<evidence type="ECO:0000256" key="1">
    <source>
        <dbReference type="ARBA" id="ARBA00022448"/>
    </source>
</evidence>
<proteinExistence type="inferred from homology"/>
<evidence type="ECO:0000313" key="15">
    <source>
        <dbReference type="Proteomes" id="UP000267096"/>
    </source>
</evidence>
<protein>
    <submittedName>
        <fullName evidence="16">Neur_chan_LBD domain-containing protein</fullName>
    </submittedName>
</protein>
<dbReference type="InterPro" id="IPR002394">
    <property type="entry name" value="Nicotinic_acetylcholine_rcpt"/>
</dbReference>
<dbReference type="GO" id="GO:0045211">
    <property type="term" value="C:postsynaptic membrane"/>
    <property type="evidence" value="ECO:0007669"/>
    <property type="project" value="UniProtKB-SubCell"/>
</dbReference>
<evidence type="ECO:0000259" key="13">
    <source>
        <dbReference type="Pfam" id="PF02931"/>
    </source>
</evidence>
<evidence type="ECO:0000256" key="3">
    <source>
        <dbReference type="ARBA" id="ARBA00022692"/>
    </source>
</evidence>
<keyword evidence="7" id="KW-0675">Receptor</keyword>
<dbReference type="Gene3D" id="2.70.170.10">
    <property type="entry name" value="Neurotransmitter-gated ion-channel ligand-binding domain"/>
    <property type="match status" value="1"/>
</dbReference>
<evidence type="ECO:0000313" key="16">
    <source>
        <dbReference type="WBParaSite" id="ASIM_0000072901-mRNA-1"/>
    </source>
</evidence>
<evidence type="ECO:0000256" key="10">
    <source>
        <dbReference type="ARBA" id="ARBA00023303"/>
    </source>
</evidence>
<dbReference type="WBParaSite" id="ASIM_0000072901-mRNA-1">
    <property type="protein sequence ID" value="ASIM_0000072901-mRNA-1"/>
    <property type="gene ID" value="ASIM_0000072901"/>
</dbReference>
<keyword evidence="2" id="KW-1003">Cell membrane</keyword>
<evidence type="ECO:0000256" key="2">
    <source>
        <dbReference type="ARBA" id="ARBA00022475"/>
    </source>
</evidence>
<keyword evidence="3" id="KW-0812">Transmembrane</keyword>
<gene>
    <name evidence="14" type="ORF">ASIM_LOCUS629</name>
</gene>
<name>A0A0M3IZP6_ANISI</name>
<dbReference type="SUPFAM" id="SSF63712">
    <property type="entry name" value="Nicotinic receptor ligand binding domain-like"/>
    <property type="match status" value="1"/>
</dbReference>
<comment type="similarity">
    <text evidence="12">Belongs to the ligand-gated ion channel (TC 1.A.9) family.</text>
</comment>
<dbReference type="OrthoDB" id="5975154at2759"/>
<evidence type="ECO:0000256" key="12">
    <source>
        <dbReference type="RuleBase" id="RU000687"/>
    </source>
</evidence>
<keyword evidence="9" id="KW-1071">Ligand-gated ion channel</keyword>
<dbReference type="InterPro" id="IPR006202">
    <property type="entry name" value="Neur_chan_lig-bd"/>
</dbReference>